<evidence type="ECO:0000256" key="1">
    <source>
        <dbReference type="SAM" id="Phobius"/>
    </source>
</evidence>
<reference evidence="3 4" key="1">
    <citation type="submission" date="2015-08" db="EMBL/GenBank/DDBJ databases">
        <title>Draft genome sequence of cellulolytic and xylanolytic Paenibacillus sp. A59, isolated from a decaying forest soil from Patagonia, Argentina.</title>
        <authorList>
            <person name="Ghio S."/>
            <person name="Caceres A.M."/>
            <person name="Talia P."/>
            <person name="Grasso D."/>
            <person name="Campos E."/>
        </authorList>
    </citation>
    <scope>NUCLEOTIDE SEQUENCE [LARGE SCALE GENOMIC DNA]</scope>
    <source>
        <strain evidence="3 4">A59</strain>
    </source>
</reference>
<dbReference type="InterPro" id="IPR036938">
    <property type="entry name" value="PAP2/HPO_sf"/>
</dbReference>
<protein>
    <recommendedName>
        <fullName evidence="2">Phosphatidic acid phosphatase type 2/haloperoxidase domain-containing protein</fullName>
    </recommendedName>
</protein>
<name>A0A0N0UIF3_9BACL</name>
<evidence type="ECO:0000313" key="4">
    <source>
        <dbReference type="Proteomes" id="UP000037688"/>
    </source>
</evidence>
<dbReference type="Pfam" id="PF01569">
    <property type="entry name" value="PAP2"/>
    <property type="match status" value="1"/>
</dbReference>
<dbReference type="InterPro" id="IPR000326">
    <property type="entry name" value="PAP2/HPO"/>
</dbReference>
<feature type="transmembrane region" description="Helical" evidence="1">
    <location>
        <begin position="16"/>
        <end position="34"/>
    </location>
</feature>
<keyword evidence="4" id="KW-1185">Reference proteome</keyword>
<dbReference type="GO" id="GO:0016020">
    <property type="term" value="C:membrane"/>
    <property type="evidence" value="ECO:0007669"/>
    <property type="project" value="UniProtKB-SubCell"/>
</dbReference>
<evidence type="ECO:0000313" key="3">
    <source>
        <dbReference type="EMBL" id="KOY17734.1"/>
    </source>
</evidence>
<dbReference type="AlphaFoldDB" id="A0A0N0UIF3"/>
<feature type="domain" description="Phosphatidic acid phosphatase type 2/haloperoxidase" evidence="2">
    <location>
        <begin position="92"/>
        <end position="207"/>
    </location>
</feature>
<accession>A0A0N0UIF3</accession>
<dbReference type="CDD" id="cd03386">
    <property type="entry name" value="PAP2_Aur1_like"/>
    <property type="match status" value="1"/>
</dbReference>
<proteinExistence type="predicted"/>
<feature type="transmembrane region" description="Helical" evidence="1">
    <location>
        <begin position="167"/>
        <end position="185"/>
    </location>
</feature>
<dbReference type="PATRIC" id="fig|1705561.3.peg.704"/>
<feature type="transmembrane region" description="Helical" evidence="1">
    <location>
        <begin position="191"/>
        <end position="211"/>
    </location>
</feature>
<keyword evidence="1" id="KW-0472">Membrane</keyword>
<sequence>MDERRNGVVHVLKSKSYWLSLSLMLSLAVMGMFYDILNSPERGFSVLDSPLDRIIPYVPSMSIPYLGWYPFVFGVLAYLCAKDRLTYYRVLLSMNICVWICYLIYFNFQTMVPRPELTGTGLGASLLGWLYGQDRPYNCFPSIHALHSYLVMRAVLSVQSIRKQVKLFVAAGAALIILSTLMIKQHVIYDALGAVILGECVFTIITGLSLLRRRRKESKWTEGIS</sequence>
<comment type="caution">
    <text evidence="3">The sequence shown here is derived from an EMBL/GenBank/DDBJ whole genome shotgun (WGS) entry which is preliminary data.</text>
</comment>
<dbReference type="SUPFAM" id="SSF48317">
    <property type="entry name" value="Acid phosphatase/Vanadium-dependent haloperoxidase"/>
    <property type="match status" value="1"/>
</dbReference>
<keyword evidence="1" id="KW-0812">Transmembrane</keyword>
<dbReference type="Proteomes" id="UP000037688">
    <property type="component" value="Unassembled WGS sequence"/>
</dbReference>
<organism evidence="3 4">
    <name type="scientific">Paenibacillus xylanivorans</name>
    <dbReference type="NCBI Taxonomy" id="1705561"/>
    <lineage>
        <taxon>Bacteria</taxon>
        <taxon>Bacillati</taxon>
        <taxon>Bacillota</taxon>
        <taxon>Bacilli</taxon>
        <taxon>Bacillales</taxon>
        <taxon>Paenibacillaceae</taxon>
        <taxon>Paenibacillus</taxon>
    </lineage>
</organism>
<dbReference type="EMBL" id="LITU01000036">
    <property type="protein sequence ID" value="KOY17734.1"/>
    <property type="molecule type" value="Genomic_DNA"/>
</dbReference>
<gene>
    <name evidence="3" type="ORF">AMS66_05070</name>
</gene>
<evidence type="ECO:0000259" key="2">
    <source>
        <dbReference type="Pfam" id="PF01569"/>
    </source>
</evidence>
<feature type="transmembrane region" description="Helical" evidence="1">
    <location>
        <begin position="87"/>
        <end position="108"/>
    </location>
</feature>
<feature type="transmembrane region" description="Helical" evidence="1">
    <location>
        <begin position="54"/>
        <end position="80"/>
    </location>
</feature>
<keyword evidence="1" id="KW-1133">Transmembrane helix</keyword>